<reference evidence="8" key="1">
    <citation type="submission" date="2024-07" db="EMBL/GenBank/DDBJ databases">
        <title>Complete genome sequence of Verrucomicrobiaceae bacterium NT6N.</title>
        <authorList>
            <person name="Huang C."/>
            <person name="Takami H."/>
            <person name="Hamasaki K."/>
        </authorList>
    </citation>
    <scope>NUCLEOTIDE SEQUENCE</scope>
    <source>
        <strain evidence="8">NT6N</strain>
    </source>
</reference>
<feature type="transmembrane region" description="Helical" evidence="7">
    <location>
        <begin position="372"/>
        <end position="405"/>
    </location>
</feature>
<dbReference type="EMBL" id="AP026866">
    <property type="protein sequence ID" value="BDS07775.1"/>
    <property type="molecule type" value="Genomic_DNA"/>
</dbReference>
<comment type="similarity">
    <text evidence="2">Belongs to the autoinducer-2 exporter (AI-2E) (TC 2.A.86) family.</text>
</comment>
<feature type="transmembrane region" description="Helical" evidence="7">
    <location>
        <begin position="303"/>
        <end position="332"/>
    </location>
</feature>
<dbReference type="PANTHER" id="PTHR21716:SF16">
    <property type="entry name" value="BLL1467 PROTEIN"/>
    <property type="match status" value="1"/>
</dbReference>
<dbReference type="AlphaFoldDB" id="A0AAT9FP97"/>
<evidence type="ECO:0000313" key="8">
    <source>
        <dbReference type="EMBL" id="BDS07775.1"/>
    </source>
</evidence>
<dbReference type="Pfam" id="PF01594">
    <property type="entry name" value="AI-2E_transport"/>
    <property type="match status" value="2"/>
</dbReference>
<dbReference type="GO" id="GO:0055085">
    <property type="term" value="P:transmembrane transport"/>
    <property type="evidence" value="ECO:0007669"/>
    <property type="project" value="TreeGrafter"/>
</dbReference>
<dbReference type="KEGG" id="osu:NT6N_28150"/>
<sequence length="421" mass="46259">MSDKEPTTPKPEDNQESTLAALRSRVTLMSSVQFGILLLAGAYTLYFIRPVLLPVILALLLTLVLKPIHRVLCQWIKIPAPLAAAFIMLGVVSGVTTGIYYLSAPAIEYTDELRNEIVKTRLKNVFQPISKIQAEVSQVATEVGKITTPEVVEGDGTDELDEDKEDAEKKGSPKSQKSSKKKSPPEPTKKLVMNGEEMGTLPASTSETVPVEVKLSKSPMEDLYQTAKDVVYHLVITMTLVFFLLAYGDKMIERITEVDVTAALMDELTNEISRYMFTITLINMVLGLVTGTAMWLLGMPNPLLWGVMAAILNYIPYIGALCGAAIVFIVAATNFDSTLTIIMIPAVYYAITVMEGNFITPAVLGKSFIVNPIIVFVWVLCWAALWGIPGMLIGLPILMVCRIICSKFPSFQRVERIISSS</sequence>
<proteinExistence type="inferred from homology"/>
<feature type="transmembrane region" description="Helical" evidence="7">
    <location>
        <begin position="339"/>
        <end position="360"/>
    </location>
</feature>
<gene>
    <name evidence="8" type="ORF">NT6N_28150</name>
</gene>
<feature type="transmembrane region" description="Helical" evidence="7">
    <location>
        <begin position="230"/>
        <end position="247"/>
    </location>
</feature>
<dbReference type="PANTHER" id="PTHR21716">
    <property type="entry name" value="TRANSMEMBRANE PROTEIN"/>
    <property type="match status" value="1"/>
</dbReference>
<feature type="transmembrane region" description="Helical" evidence="7">
    <location>
        <begin position="51"/>
        <end position="68"/>
    </location>
</feature>
<keyword evidence="4 7" id="KW-1133">Transmembrane helix</keyword>
<feature type="transmembrane region" description="Helical" evidence="7">
    <location>
        <begin position="275"/>
        <end position="297"/>
    </location>
</feature>
<organism evidence="8">
    <name type="scientific">Oceaniferula spumae</name>
    <dbReference type="NCBI Taxonomy" id="2979115"/>
    <lineage>
        <taxon>Bacteria</taxon>
        <taxon>Pseudomonadati</taxon>
        <taxon>Verrucomicrobiota</taxon>
        <taxon>Verrucomicrobiia</taxon>
        <taxon>Verrucomicrobiales</taxon>
        <taxon>Verrucomicrobiaceae</taxon>
        <taxon>Oceaniferula</taxon>
    </lineage>
</organism>
<dbReference type="InterPro" id="IPR002549">
    <property type="entry name" value="AI-2E-like"/>
</dbReference>
<dbReference type="GO" id="GO:0016020">
    <property type="term" value="C:membrane"/>
    <property type="evidence" value="ECO:0007669"/>
    <property type="project" value="UniProtKB-SubCell"/>
</dbReference>
<evidence type="ECO:0000256" key="5">
    <source>
        <dbReference type="ARBA" id="ARBA00023136"/>
    </source>
</evidence>
<evidence type="ECO:0000256" key="6">
    <source>
        <dbReference type="SAM" id="MobiDB-lite"/>
    </source>
</evidence>
<evidence type="ECO:0000256" key="3">
    <source>
        <dbReference type="ARBA" id="ARBA00022692"/>
    </source>
</evidence>
<feature type="transmembrane region" description="Helical" evidence="7">
    <location>
        <begin position="80"/>
        <end position="102"/>
    </location>
</feature>
<feature type="region of interest" description="Disordered" evidence="6">
    <location>
        <begin position="147"/>
        <end position="209"/>
    </location>
</feature>
<protein>
    <submittedName>
        <fullName evidence="8">AI-2E family transporter</fullName>
    </submittedName>
</protein>
<feature type="compositionally biased region" description="Acidic residues" evidence="6">
    <location>
        <begin position="152"/>
        <end position="165"/>
    </location>
</feature>
<accession>A0AAT9FP97</accession>
<evidence type="ECO:0000256" key="4">
    <source>
        <dbReference type="ARBA" id="ARBA00022989"/>
    </source>
</evidence>
<evidence type="ECO:0000256" key="2">
    <source>
        <dbReference type="ARBA" id="ARBA00009773"/>
    </source>
</evidence>
<name>A0AAT9FP97_9BACT</name>
<keyword evidence="5 7" id="KW-0472">Membrane</keyword>
<keyword evidence="3 7" id="KW-0812">Transmembrane</keyword>
<evidence type="ECO:0000256" key="1">
    <source>
        <dbReference type="ARBA" id="ARBA00004141"/>
    </source>
</evidence>
<evidence type="ECO:0000256" key="7">
    <source>
        <dbReference type="SAM" id="Phobius"/>
    </source>
</evidence>
<comment type="subcellular location">
    <subcellularLocation>
        <location evidence="1">Membrane</location>
        <topology evidence="1">Multi-pass membrane protein</topology>
    </subcellularLocation>
</comment>